<comment type="similarity">
    <text evidence="1">Belongs to the Mediator complex subunit 18 family.</text>
</comment>
<comment type="subcellular location">
    <subcellularLocation>
        <location evidence="1">Nucleus</location>
    </subcellularLocation>
</comment>
<dbReference type="GO" id="GO:0016592">
    <property type="term" value="C:mediator complex"/>
    <property type="evidence" value="ECO:0007669"/>
    <property type="project" value="InterPro"/>
</dbReference>
<organism evidence="2 3">
    <name type="scientific">Podospora australis</name>
    <dbReference type="NCBI Taxonomy" id="1536484"/>
    <lineage>
        <taxon>Eukaryota</taxon>
        <taxon>Fungi</taxon>
        <taxon>Dikarya</taxon>
        <taxon>Ascomycota</taxon>
        <taxon>Pezizomycotina</taxon>
        <taxon>Sordariomycetes</taxon>
        <taxon>Sordariomycetidae</taxon>
        <taxon>Sordariales</taxon>
        <taxon>Podosporaceae</taxon>
        <taxon>Podospora</taxon>
    </lineage>
</organism>
<dbReference type="AlphaFoldDB" id="A0AAN6WTA5"/>
<evidence type="ECO:0000313" key="2">
    <source>
        <dbReference type="EMBL" id="KAK4187571.1"/>
    </source>
</evidence>
<sequence length="254" mass="29796">MMHELFLASPVKDDFLQQALAVIGGFCEMREKHQITRILHYEPNPATKGLSTIKELQRERTLGVPSWIELHQILSKQPCTVQVRTQIYDSETEAAKNGQRVIVPAKRERHLRWTELPDPPSQRLPPYITQRRILEIIDPRIETLMATNKFTRTSHIYEYSYHWWHKKTGVEFMLVRTFVPDEPLDPQQVVALDTVEPLAPFWMLYVCTLSESKPEPMQRVQAFLEQIRNEFVGVFEFKVFDRRALDTRVTGVKP</sequence>
<dbReference type="GO" id="GO:0006357">
    <property type="term" value="P:regulation of transcription by RNA polymerase II"/>
    <property type="evidence" value="ECO:0007669"/>
    <property type="project" value="InterPro"/>
</dbReference>
<comment type="caution">
    <text evidence="2">The sequence shown here is derived from an EMBL/GenBank/DDBJ whole genome shotgun (WGS) entry which is preliminary data.</text>
</comment>
<evidence type="ECO:0000256" key="1">
    <source>
        <dbReference type="RuleBase" id="RU364150"/>
    </source>
</evidence>
<keyword evidence="1" id="KW-0805">Transcription regulation</keyword>
<comment type="subunit">
    <text evidence="1">Component of the Mediator complex.</text>
</comment>
<reference evidence="2" key="2">
    <citation type="submission" date="2023-05" db="EMBL/GenBank/DDBJ databases">
        <authorList>
            <consortium name="Lawrence Berkeley National Laboratory"/>
            <person name="Steindorff A."/>
            <person name="Hensen N."/>
            <person name="Bonometti L."/>
            <person name="Westerberg I."/>
            <person name="Brannstrom I.O."/>
            <person name="Guillou S."/>
            <person name="Cros-Aarteil S."/>
            <person name="Calhoun S."/>
            <person name="Haridas S."/>
            <person name="Kuo A."/>
            <person name="Mondo S."/>
            <person name="Pangilinan J."/>
            <person name="Riley R."/>
            <person name="Labutti K."/>
            <person name="Andreopoulos B."/>
            <person name="Lipzen A."/>
            <person name="Chen C."/>
            <person name="Yanf M."/>
            <person name="Daum C."/>
            <person name="Ng V."/>
            <person name="Clum A."/>
            <person name="Ohm R."/>
            <person name="Martin F."/>
            <person name="Silar P."/>
            <person name="Natvig D."/>
            <person name="Lalanne C."/>
            <person name="Gautier V."/>
            <person name="Ament-Velasquez S.L."/>
            <person name="Kruys A."/>
            <person name="Hutchinson M.I."/>
            <person name="Powell A.J."/>
            <person name="Barry K."/>
            <person name="Miller A.N."/>
            <person name="Grigoriev I.V."/>
            <person name="Debuchy R."/>
            <person name="Gladieux P."/>
            <person name="Thoren M.H."/>
            <person name="Johannesson H."/>
        </authorList>
    </citation>
    <scope>NUCLEOTIDE SEQUENCE</scope>
    <source>
        <strain evidence="2">PSN309</strain>
    </source>
</reference>
<accession>A0AAN6WTA5</accession>
<proteinExistence type="inferred from homology"/>
<dbReference type="Pfam" id="PF09637">
    <property type="entry name" value="Med18"/>
    <property type="match status" value="1"/>
</dbReference>
<keyword evidence="1" id="KW-0010">Activator</keyword>
<evidence type="ECO:0000313" key="3">
    <source>
        <dbReference type="Proteomes" id="UP001302126"/>
    </source>
</evidence>
<dbReference type="Proteomes" id="UP001302126">
    <property type="component" value="Unassembled WGS sequence"/>
</dbReference>
<dbReference type="InterPro" id="IPR019095">
    <property type="entry name" value="Mediator_Med18"/>
</dbReference>
<dbReference type="Gene3D" id="2.40.320.10">
    <property type="entry name" value="Hypothetical Protein Pfu-838710-001"/>
    <property type="match status" value="1"/>
</dbReference>
<keyword evidence="3" id="KW-1185">Reference proteome</keyword>
<name>A0AAN6WTA5_9PEZI</name>
<dbReference type="GO" id="GO:0003712">
    <property type="term" value="F:transcription coregulator activity"/>
    <property type="evidence" value="ECO:0007669"/>
    <property type="project" value="InterPro"/>
</dbReference>
<protein>
    <recommendedName>
        <fullName evidence="1">Mediator of RNA polymerase II transcription subunit 18</fullName>
    </recommendedName>
    <alternativeName>
        <fullName evidence="1">Mediator complex subunit 18</fullName>
    </alternativeName>
</protein>
<dbReference type="EMBL" id="MU864400">
    <property type="protein sequence ID" value="KAK4187571.1"/>
    <property type="molecule type" value="Genomic_DNA"/>
</dbReference>
<reference evidence="2" key="1">
    <citation type="journal article" date="2023" name="Mol. Phylogenet. Evol.">
        <title>Genome-scale phylogeny and comparative genomics of the fungal order Sordariales.</title>
        <authorList>
            <person name="Hensen N."/>
            <person name="Bonometti L."/>
            <person name="Westerberg I."/>
            <person name="Brannstrom I.O."/>
            <person name="Guillou S."/>
            <person name="Cros-Aarteil S."/>
            <person name="Calhoun S."/>
            <person name="Haridas S."/>
            <person name="Kuo A."/>
            <person name="Mondo S."/>
            <person name="Pangilinan J."/>
            <person name="Riley R."/>
            <person name="LaButti K."/>
            <person name="Andreopoulos B."/>
            <person name="Lipzen A."/>
            <person name="Chen C."/>
            <person name="Yan M."/>
            <person name="Daum C."/>
            <person name="Ng V."/>
            <person name="Clum A."/>
            <person name="Steindorff A."/>
            <person name="Ohm R.A."/>
            <person name="Martin F."/>
            <person name="Silar P."/>
            <person name="Natvig D.O."/>
            <person name="Lalanne C."/>
            <person name="Gautier V."/>
            <person name="Ament-Velasquez S.L."/>
            <person name="Kruys A."/>
            <person name="Hutchinson M.I."/>
            <person name="Powell A.J."/>
            <person name="Barry K."/>
            <person name="Miller A.N."/>
            <person name="Grigoriev I.V."/>
            <person name="Debuchy R."/>
            <person name="Gladieux P."/>
            <person name="Hiltunen Thoren M."/>
            <person name="Johannesson H."/>
        </authorList>
    </citation>
    <scope>NUCLEOTIDE SEQUENCE</scope>
    <source>
        <strain evidence="2">PSN309</strain>
    </source>
</reference>
<keyword evidence="1" id="KW-0804">Transcription</keyword>
<gene>
    <name evidence="1" type="primary">MED18</name>
    <name evidence="2" type="ORF">QBC35DRAFT_230217</name>
</gene>
<keyword evidence="1" id="KW-0539">Nucleus</keyword>
<comment type="function">
    <text evidence="1">Component of the Mediator complex, a coactivator involved in the regulated transcription of nearly all RNA polymerase II-dependent genes. Mediator functions as a bridge to convey information from gene-specific regulatory proteins to the basal RNA polymerase II transcription machinery. Mediator is recruited to promoters by direct interactions with regulatory proteins and serves as a scaffold for the assembly of a functional preinitiation complex with RNA polymerase II and the general transcription factors.</text>
</comment>